<dbReference type="InterPro" id="IPR006145">
    <property type="entry name" value="PsdUridine_synth_RsuA/RluA"/>
</dbReference>
<dbReference type="GO" id="GO:0003723">
    <property type="term" value="F:RNA binding"/>
    <property type="evidence" value="ECO:0007669"/>
    <property type="project" value="UniProtKB-KW"/>
</dbReference>
<dbReference type="CDD" id="cd00165">
    <property type="entry name" value="S4"/>
    <property type="match status" value="1"/>
</dbReference>
<dbReference type="InterPro" id="IPR020094">
    <property type="entry name" value="TruA/RsuA/RluB/E/F_N"/>
</dbReference>
<dbReference type="Gene3D" id="3.30.70.1560">
    <property type="entry name" value="Alpha-L RNA-binding motif"/>
    <property type="match status" value="1"/>
</dbReference>
<dbReference type="Gene3D" id="3.30.70.580">
    <property type="entry name" value="Pseudouridine synthase I, catalytic domain, N-terminal subdomain"/>
    <property type="match status" value="1"/>
</dbReference>
<evidence type="ECO:0000256" key="1">
    <source>
        <dbReference type="ARBA" id="ARBA00008348"/>
    </source>
</evidence>
<organism evidence="7 8">
    <name type="scientific">Propionigenium maris DSM 9537</name>
    <dbReference type="NCBI Taxonomy" id="1123000"/>
    <lineage>
        <taxon>Bacteria</taxon>
        <taxon>Fusobacteriati</taxon>
        <taxon>Fusobacteriota</taxon>
        <taxon>Fusobacteriia</taxon>
        <taxon>Fusobacteriales</taxon>
        <taxon>Fusobacteriaceae</taxon>
        <taxon>Propionigenium</taxon>
    </lineage>
</organism>
<reference evidence="7" key="1">
    <citation type="submission" date="2022-12" db="EMBL/GenBank/DDBJ databases">
        <title>Reference genome sequencing for broad-spectrum identification of bacterial and archaeal isolates by mass spectrometry.</title>
        <authorList>
            <person name="Sekiguchi Y."/>
            <person name="Tourlousse D.M."/>
        </authorList>
    </citation>
    <scope>NUCLEOTIDE SEQUENCE</scope>
    <source>
        <strain evidence="7">10succ1</strain>
    </source>
</reference>
<gene>
    <name evidence="7" type="ORF">PM10SUCC1_12470</name>
</gene>
<dbReference type="InterPro" id="IPR018496">
    <property type="entry name" value="PsdUridine_synth_RsuA/RluB_CS"/>
</dbReference>
<dbReference type="FunFam" id="3.30.70.1560:FF:000001">
    <property type="entry name" value="Pseudouridine synthase"/>
    <property type="match status" value="1"/>
</dbReference>
<accession>A0A9W6GIC1</accession>
<proteinExistence type="inferred from homology"/>
<evidence type="ECO:0000256" key="4">
    <source>
        <dbReference type="PROSITE-ProRule" id="PRU00182"/>
    </source>
</evidence>
<dbReference type="NCBIfam" id="TIGR00093">
    <property type="entry name" value="pseudouridine synthase"/>
    <property type="match status" value="1"/>
</dbReference>
<dbReference type="EC" id="5.4.99.-" evidence="5"/>
<keyword evidence="8" id="KW-1185">Reference proteome</keyword>
<evidence type="ECO:0000256" key="5">
    <source>
        <dbReference type="RuleBase" id="RU003887"/>
    </source>
</evidence>
<evidence type="ECO:0000259" key="6">
    <source>
        <dbReference type="SMART" id="SM00363"/>
    </source>
</evidence>
<dbReference type="GO" id="GO:0005829">
    <property type="term" value="C:cytosol"/>
    <property type="evidence" value="ECO:0007669"/>
    <property type="project" value="UniProtKB-ARBA"/>
</dbReference>
<dbReference type="SMART" id="SM00363">
    <property type="entry name" value="S4"/>
    <property type="match status" value="1"/>
</dbReference>
<evidence type="ECO:0000313" key="8">
    <source>
        <dbReference type="Proteomes" id="UP001144471"/>
    </source>
</evidence>
<dbReference type="InterPro" id="IPR036986">
    <property type="entry name" value="S4_RNA-bd_sf"/>
</dbReference>
<dbReference type="Gene3D" id="3.10.290.10">
    <property type="entry name" value="RNA-binding S4 domain"/>
    <property type="match status" value="1"/>
</dbReference>
<dbReference type="InterPro" id="IPR050343">
    <property type="entry name" value="RsuA_PseudoU_synthase"/>
</dbReference>
<dbReference type="Pfam" id="PF01479">
    <property type="entry name" value="S4"/>
    <property type="match status" value="1"/>
</dbReference>
<dbReference type="PROSITE" id="PS01149">
    <property type="entry name" value="PSI_RSU"/>
    <property type="match status" value="1"/>
</dbReference>
<comment type="caution">
    <text evidence="7">The sequence shown here is derived from an EMBL/GenBank/DDBJ whole genome shotgun (WGS) entry which is preliminary data.</text>
</comment>
<dbReference type="InterPro" id="IPR000748">
    <property type="entry name" value="PsdUridine_synth_RsuA/RluB/E/F"/>
</dbReference>
<feature type="domain" description="RNA-binding S4" evidence="6">
    <location>
        <begin position="5"/>
        <end position="62"/>
    </location>
</feature>
<dbReference type="GO" id="GO:0120159">
    <property type="term" value="F:rRNA pseudouridine synthase activity"/>
    <property type="evidence" value="ECO:0007669"/>
    <property type="project" value="UniProtKB-ARBA"/>
</dbReference>
<name>A0A9W6GIC1_9FUSO</name>
<keyword evidence="3 5" id="KW-0413">Isomerase</keyword>
<dbReference type="InterPro" id="IPR042092">
    <property type="entry name" value="PsdUridine_s_RsuA/RluB/E/F_cat"/>
</dbReference>
<protein>
    <recommendedName>
        <fullName evidence="5">Pseudouridine synthase</fullName>
        <ecNumber evidence="5">5.4.99.-</ecNumber>
    </recommendedName>
</protein>
<dbReference type="PANTHER" id="PTHR47683:SF2">
    <property type="entry name" value="RNA-BINDING S4 DOMAIN-CONTAINING PROTEIN"/>
    <property type="match status" value="1"/>
</dbReference>
<dbReference type="InterPro" id="IPR002942">
    <property type="entry name" value="S4_RNA-bd"/>
</dbReference>
<comment type="similarity">
    <text evidence="1 5">Belongs to the pseudouridine synthase RsuA family.</text>
</comment>
<evidence type="ECO:0000313" key="7">
    <source>
        <dbReference type="EMBL" id="GLI55733.1"/>
    </source>
</evidence>
<dbReference type="Pfam" id="PF00849">
    <property type="entry name" value="PseudoU_synth_2"/>
    <property type="match status" value="1"/>
</dbReference>
<dbReference type="Proteomes" id="UP001144471">
    <property type="component" value="Unassembled WGS sequence"/>
</dbReference>
<dbReference type="PROSITE" id="PS50889">
    <property type="entry name" value="S4"/>
    <property type="match status" value="1"/>
</dbReference>
<dbReference type="SUPFAM" id="SSF55120">
    <property type="entry name" value="Pseudouridine synthase"/>
    <property type="match status" value="1"/>
</dbReference>
<keyword evidence="2 4" id="KW-0694">RNA-binding</keyword>
<dbReference type="EMBL" id="BSDY01000005">
    <property type="protein sequence ID" value="GLI55733.1"/>
    <property type="molecule type" value="Genomic_DNA"/>
</dbReference>
<dbReference type="PANTHER" id="PTHR47683">
    <property type="entry name" value="PSEUDOURIDINE SYNTHASE FAMILY PROTEIN-RELATED"/>
    <property type="match status" value="1"/>
</dbReference>
<dbReference type="GO" id="GO:0000455">
    <property type="term" value="P:enzyme-directed rRNA pseudouridine synthesis"/>
    <property type="evidence" value="ECO:0007669"/>
    <property type="project" value="UniProtKB-ARBA"/>
</dbReference>
<dbReference type="FunFam" id="3.10.290.10:FF:000003">
    <property type="entry name" value="Pseudouridine synthase"/>
    <property type="match status" value="1"/>
</dbReference>
<sequence>MTEKMRINKYLSSLGVASRREVDRLVDEGLIKVNGEPATSGMKVSSEDEIEVRGKVIETSQEKKVYYILNKPKGVISAAKDDRGRRTVVDMIDTKQRIYPIGRLDFDTTGLILLTNDGELFNRIIHPRSTVYKSYFVVVKGEMEDTSLKKLAEGVELEDGRTLPAKVRLVKSSPRSTSLIIEIREGRNRQIRRMCSAVGHPVYDLKREKIGRLGIRDLAEGQYRELTDEEVRYLYSL</sequence>
<dbReference type="SUPFAM" id="SSF55174">
    <property type="entry name" value="Alpha-L RNA-binding motif"/>
    <property type="match status" value="1"/>
</dbReference>
<dbReference type="InterPro" id="IPR020103">
    <property type="entry name" value="PsdUridine_synth_cat_dom_sf"/>
</dbReference>
<evidence type="ECO:0000256" key="2">
    <source>
        <dbReference type="ARBA" id="ARBA00022884"/>
    </source>
</evidence>
<dbReference type="CDD" id="cd02870">
    <property type="entry name" value="PseudoU_synth_RsuA_like"/>
    <property type="match status" value="1"/>
</dbReference>
<evidence type="ECO:0000256" key="3">
    <source>
        <dbReference type="ARBA" id="ARBA00023235"/>
    </source>
</evidence>
<dbReference type="AlphaFoldDB" id="A0A9W6GIC1"/>